<dbReference type="GO" id="GO:0001558">
    <property type="term" value="P:regulation of cell growth"/>
    <property type="evidence" value="ECO:0007669"/>
    <property type="project" value="InterPro"/>
</dbReference>
<dbReference type="GO" id="GO:0097351">
    <property type="term" value="F:toxin sequestering activity"/>
    <property type="evidence" value="ECO:0007669"/>
    <property type="project" value="InterPro"/>
</dbReference>
<accession>A0A9D7E843</accession>
<organism evidence="1 2">
    <name type="scientific">Candidatus Methylophosphatis roskildensis</name>
    <dbReference type="NCBI Taxonomy" id="2899263"/>
    <lineage>
        <taxon>Bacteria</taxon>
        <taxon>Pseudomonadati</taxon>
        <taxon>Pseudomonadota</taxon>
        <taxon>Betaproteobacteria</taxon>
        <taxon>Nitrosomonadales</taxon>
        <taxon>Sterolibacteriaceae</taxon>
        <taxon>Candidatus Methylophosphatis</taxon>
    </lineage>
</organism>
<dbReference type="InterPro" id="IPR031848">
    <property type="entry name" value="PrlF_antitoxin"/>
</dbReference>
<evidence type="ECO:0000313" key="1">
    <source>
        <dbReference type="EMBL" id="MBK6974570.1"/>
    </source>
</evidence>
<dbReference type="GO" id="GO:0003700">
    <property type="term" value="F:DNA-binding transcription factor activity"/>
    <property type="evidence" value="ECO:0007669"/>
    <property type="project" value="InterPro"/>
</dbReference>
<comment type="caution">
    <text evidence="1">The sequence shown here is derived from an EMBL/GenBank/DDBJ whole genome shotgun (WGS) entry which is preliminary data.</text>
</comment>
<name>A0A9D7E843_9PROT</name>
<proteinExistence type="predicted"/>
<sequence>MKPKYCTRQQEKVKAMLDALADDIGRHPEILRPVPAELVYRIRSLVGGVEVDLDQQLPPETNDAGAR</sequence>
<dbReference type="AlphaFoldDB" id="A0A9D7E843"/>
<gene>
    <name evidence="1" type="ORF">IPH26_17045</name>
</gene>
<protein>
    <submittedName>
        <fullName evidence="1">Transcriptional regulator</fullName>
    </submittedName>
</protein>
<reference evidence="1" key="1">
    <citation type="submission" date="2020-10" db="EMBL/GenBank/DDBJ databases">
        <title>Connecting structure to function with the recovery of over 1000 high-quality activated sludge metagenome-assembled genomes encoding full-length rRNA genes using long-read sequencing.</title>
        <authorList>
            <person name="Singleton C.M."/>
            <person name="Petriglieri F."/>
            <person name="Kristensen J.M."/>
            <person name="Kirkegaard R.H."/>
            <person name="Michaelsen T.Y."/>
            <person name="Andersen M.H."/>
            <person name="Karst S.M."/>
            <person name="Dueholm M.S."/>
            <person name="Nielsen P.H."/>
            <person name="Albertsen M."/>
        </authorList>
    </citation>
    <scope>NUCLEOTIDE SEQUENCE</scope>
    <source>
        <strain evidence="1">Bjer_18-Q3-R1-45_BAT3C.347</strain>
    </source>
</reference>
<dbReference type="Proteomes" id="UP000807785">
    <property type="component" value="Unassembled WGS sequence"/>
</dbReference>
<evidence type="ECO:0000313" key="2">
    <source>
        <dbReference type="Proteomes" id="UP000807785"/>
    </source>
</evidence>
<dbReference type="Pfam" id="PF15937">
    <property type="entry name" value="PrlF_antitoxin"/>
    <property type="match status" value="1"/>
</dbReference>
<dbReference type="EMBL" id="JADJEV010000004">
    <property type="protein sequence ID" value="MBK6974570.1"/>
    <property type="molecule type" value="Genomic_DNA"/>
</dbReference>